<sequence>MSNSKYKDFWSKMKLYYPISKGEIKLPIANKLMSNEYIISDLLIKNCKYILEEIMKIDKSKKIKFMNQNNEGVIQNLFQNNYTGVVRFDCMLDQNNNIKIIELNSDYPDGLLMHDNTYSVLLNEEKNLHKNNFLKFFDKNEKIFILYPEGVFFKDAYYTEYFFLKENGFNVNIGTFSELDFNDDGIYYKGIKIDKIRRCLETSKLSIKNWEKFYKYKIDFINTFDMWTLGYKELLSEIKHSYILEKLDVNEENKNKIIKNKDFYVIKASNGIEGGNIYIGKDIKQSDWQKIIETNLNTNFIAQEFVEAQKNKINFFQEDKIISKEVYFDVCPHFFIKNGDIISEGLILTRFSESKILNVAKGGGIGYLKTI</sequence>
<proteinExistence type="predicted"/>
<keyword evidence="2" id="KW-1185">Reference proteome</keyword>
<evidence type="ECO:0000313" key="2">
    <source>
        <dbReference type="Proteomes" id="UP000680365"/>
    </source>
</evidence>
<organism evidence="1 2">
    <name type="scientific">Candidatus Vampirococcus lugosii</name>
    <dbReference type="NCBI Taxonomy" id="2789015"/>
    <lineage>
        <taxon>Bacteria</taxon>
        <taxon>Candidatus Absconditibacteriota</taxon>
        <taxon>Vampirococcus</taxon>
    </lineage>
</organism>
<evidence type="ECO:0000313" key="1">
    <source>
        <dbReference type="EMBL" id="MBS8122228.1"/>
    </source>
</evidence>
<dbReference type="SUPFAM" id="SSF56059">
    <property type="entry name" value="Glutathione synthetase ATP-binding domain-like"/>
    <property type="match status" value="1"/>
</dbReference>
<dbReference type="RefSeq" id="WP_213349609.1">
    <property type="nucleotide sequence ID" value="NZ_JAEDAM010000058.1"/>
</dbReference>
<gene>
    <name evidence="1" type="ORF">VAMP_201n33</name>
</gene>
<name>A0ABS5QNF4_9BACT</name>
<dbReference type="Proteomes" id="UP000680365">
    <property type="component" value="Unassembled WGS sequence"/>
</dbReference>
<evidence type="ECO:0008006" key="3">
    <source>
        <dbReference type="Google" id="ProtNLM"/>
    </source>
</evidence>
<protein>
    <recommendedName>
        <fullName evidence="3">Glutathionylspermidine synthase pre-ATP-grasp-like domain-containing protein</fullName>
    </recommendedName>
</protein>
<reference evidence="1 2" key="1">
    <citation type="journal article" date="2021" name="Nat. Commun.">
        <title>Reductive evolution and unique predatory mode in the CPR bacterium Vampirococcus lugosii.</title>
        <authorList>
            <person name="Moreira D."/>
            <person name="Zivanovic Y."/>
            <person name="Lopez-Archilla A.I."/>
            <person name="Iniesto M."/>
            <person name="Lopez-Garcia P."/>
        </authorList>
    </citation>
    <scope>NUCLEOTIDE SEQUENCE [LARGE SCALE GENOMIC DNA]</scope>
    <source>
        <strain evidence="1">Chiprana</strain>
    </source>
</reference>
<accession>A0ABS5QNF4</accession>
<comment type="caution">
    <text evidence="1">The sequence shown here is derived from an EMBL/GenBank/DDBJ whole genome shotgun (WGS) entry which is preliminary data.</text>
</comment>
<dbReference type="EMBL" id="JAEDAM010000058">
    <property type="protein sequence ID" value="MBS8122228.1"/>
    <property type="molecule type" value="Genomic_DNA"/>
</dbReference>